<evidence type="ECO:0000259" key="9">
    <source>
        <dbReference type="Pfam" id="PF01266"/>
    </source>
</evidence>
<dbReference type="InParanoid" id="A0A3N4M815"/>
<comment type="catalytic activity">
    <reaction evidence="5">
        <text>(S)-2-hydroxyglutarate + A = 2-oxoglutarate + AH2</text>
        <dbReference type="Rhea" id="RHEA:21252"/>
        <dbReference type="ChEBI" id="CHEBI:13193"/>
        <dbReference type="ChEBI" id="CHEBI:16782"/>
        <dbReference type="ChEBI" id="CHEBI:16810"/>
        <dbReference type="ChEBI" id="CHEBI:17499"/>
        <dbReference type="EC" id="1.1.99.2"/>
    </reaction>
</comment>
<accession>A0A3N4M815</accession>
<comment type="similarity">
    <text evidence="6">Belongs to the L2HGDH family.</text>
</comment>
<gene>
    <name evidence="10" type="ORF">L211DRAFT_800801</name>
</gene>
<dbReference type="AlphaFoldDB" id="A0A3N4M815"/>
<dbReference type="InterPro" id="IPR036188">
    <property type="entry name" value="FAD/NAD-bd_sf"/>
</dbReference>
<feature type="domain" description="FAD dependent oxidoreductase" evidence="9">
    <location>
        <begin position="2"/>
        <end position="334"/>
    </location>
</feature>
<dbReference type="Pfam" id="PF01266">
    <property type="entry name" value="DAO"/>
    <property type="match status" value="1"/>
</dbReference>
<keyword evidence="2" id="KW-0285">Flavoprotein</keyword>
<dbReference type="STRING" id="1051890.A0A3N4M815"/>
<dbReference type="OrthoDB" id="498204at2759"/>
<reference evidence="10 11" key="1">
    <citation type="journal article" date="2018" name="Nat. Ecol. Evol.">
        <title>Pezizomycetes genomes reveal the molecular basis of ectomycorrhizal truffle lifestyle.</title>
        <authorList>
            <person name="Murat C."/>
            <person name="Payen T."/>
            <person name="Noel B."/>
            <person name="Kuo A."/>
            <person name="Morin E."/>
            <person name="Chen J."/>
            <person name="Kohler A."/>
            <person name="Krizsan K."/>
            <person name="Balestrini R."/>
            <person name="Da Silva C."/>
            <person name="Montanini B."/>
            <person name="Hainaut M."/>
            <person name="Levati E."/>
            <person name="Barry K.W."/>
            <person name="Belfiori B."/>
            <person name="Cichocki N."/>
            <person name="Clum A."/>
            <person name="Dockter R.B."/>
            <person name="Fauchery L."/>
            <person name="Guy J."/>
            <person name="Iotti M."/>
            <person name="Le Tacon F."/>
            <person name="Lindquist E.A."/>
            <person name="Lipzen A."/>
            <person name="Malagnac F."/>
            <person name="Mello A."/>
            <person name="Molinier V."/>
            <person name="Miyauchi S."/>
            <person name="Poulain J."/>
            <person name="Riccioni C."/>
            <person name="Rubini A."/>
            <person name="Sitrit Y."/>
            <person name="Splivallo R."/>
            <person name="Traeger S."/>
            <person name="Wang M."/>
            <person name="Zifcakova L."/>
            <person name="Wipf D."/>
            <person name="Zambonelli A."/>
            <person name="Paolocci F."/>
            <person name="Nowrousian M."/>
            <person name="Ottonello S."/>
            <person name="Baldrian P."/>
            <person name="Spatafora J.W."/>
            <person name="Henrissat B."/>
            <person name="Nagy L.G."/>
            <person name="Aury J.M."/>
            <person name="Wincker P."/>
            <person name="Grigoriev I.V."/>
            <person name="Bonfante P."/>
            <person name="Martin F.M."/>
        </authorList>
    </citation>
    <scope>NUCLEOTIDE SEQUENCE [LARGE SCALE GENOMIC DNA]</scope>
    <source>
        <strain evidence="10 11">ATCC MYA-4762</strain>
    </source>
</reference>
<keyword evidence="3" id="KW-0274">FAD</keyword>
<dbReference type="PANTHER" id="PTHR43104">
    <property type="entry name" value="L-2-HYDROXYGLUTARATE DEHYDROGENASE, MITOCHONDRIAL"/>
    <property type="match status" value="1"/>
</dbReference>
<dbReference type="Proteomes" id="UP000267821">
    <property type="component" value="Unassembled WGS sequence"/>
</dbReference>
<sequence length="352" mass="38134">MVGSETSSRNSEVIHAGIYYPKDSLKTQLCIEGARKLYEVLPRAGVGCKKVGKWIIAQTPAQLERLHDIHNHATSLGVPTRFLSHKEASAREPWIRVEAGVLESPDTGIMDSHGYMSYLESVISNNGGTIALNSPVTSISQIDPGESRGWEVEIAGESKITSDTIINAAGLGAVDVHNMIISKHHPEQMLKAYYAKGTYYTAANTSSGKISTLIYPVVDPGLGGLGTHLTLDLTGRVRFGPDVEWTPNPGDIDARAGSNLARAEEAVREYFPSLKKGSLVPDYAGMRPKLGPKGEGWFDFMIRDRAEIGYEGWVDLLGIESPGLTSSLGIARVVEKILYGEREGEEGRVEGV</sequence>
<dbReference type="PANTHER" id="PTHR43104:SF4">
    <property type="entry name" value="L-2-HYDROXYGLUTARATE DEHYDROGENASE, MITOCHONDRIAL"/>
    <property type="match status" value="1"/>
</dbReference>
<evidence type="ECO:0000313" key="11">
    <source>
        <dbReference type="Proteomes" id="UP000267821"/>
    </source>
</evidence>
<dbReference type="Gene3D" id="3.50.50.60">
    <property type="entry name" value="FAD/NAD(P)-binding domain"/>
    <property type="match status" value="1"/>
</dbReference>
<keyword evidence="11" id="KW-1185">Reference proteome</keyword>
<organism evidence="10 11">
    <name type="scientific">Terfezia boudieri ATCC MYA-4762</name>
    <dbReference type="NCBI Taxonomy" id="1051890"/>
    <lineage>
        <taxon>Eukaryota</taxon>
        <taxon>Fungi</taxon>
        <taxon>Dikarya</taxon>
        <taxon>Ascomycota</taxon>
        <taxon>Pezizomycotina</taxon>
        <taxon>Pezizomycetes</taxon>
        <taxon>Pezizales</taxon>
        <taxon>Pezizaceae</taxon>
        <taxon>Terfezia</taxon>
    </lineage>
</organism>
<dbReference type="GO" id="GO:0047545">
    <property type="term" value="F:(S)-2-hydroxyglutarate dehydrogenase activity"/>
    <property type="evidence" value="ECO:0007669"/>
    <property type="project" value="UniProtKB-EC"/>
</dbReference>
<proteinExistence type="inferred from homology"/>
<name>A0A3N4M815_9PEZI</name>
<evidence type="ECO:0000256" key="3">
    <source>
        <dbReference type="ARBA" id="ARBA00022827"/>
    </source>
</evidence>
<keyword evidence="4" id="KW-0560">Oxidoreductase</keyword>
<protein>
    <recommendedName>
        <fullName evidence="8">L-2-hydroxyglutarate dehydrogenase, mitochondrial</fullName>
        <ecNumber evidence="7">1.1.99.2</ecNumber>
    </recommendedName>
</protein>
<evidence type="ECO:0000256" key="5">
    <source>
        <dbReference type="ARBA" id="ARBA00036066"/>
    </source>
</evidence>
<dbReference type="Gene3D" id="3.30.9.10">
    <property type="entry name" value="D-Amino Acid Oxidase, subunit A, domain 2"/>
    <property type="match status" value="1"/>
</dbReference>
<evidence type="ECO:0000256" key="4">
    <source>
        <dbReference type="ARBA" id="ARBA00023002"/>
    </source>
</evidence>
<evidence type="ECO:0000256" key="7">
    <source>
        <dbReference type="ARBA" id="ARBA00038878"/>
    </source>
</evidence>
<evidence type="ECO:0000256" key="8">
    <source>
        <dbReference type="ARBA" id="ARBA00041137"/>
    </source>
</evidence>
<comment type="cofactor">
    <cofactor evidence="1">
        <name>FAD</name>
        <dbReference type="ChEBI" id="CHEBI:57692"/>
    </cofactor>
</comment>
<dbReference type="EMBL" id="ML121528">
    <property type="protein sequence ID" value="RPB28912.1"/>
    <property type="molecule type" value="Genomic_DNA"/>
</dbReference>
<dbReference type="SUPFAM" id="SSF51905">
    <property type="entry name" value="FAD/NAD(P)-binding domain"/>
    <property type="match status" value="1"/>
</dbReference>
<dbReference type="InterPro" id="IPR006076">
    <property type="entry name" value="FAD-dep_OxRdtase"/>
</dbReference>
<dbReference type="EC" id="1.1.99.2" evidence="7"/>
<evidence type="ECO:0000313" key="10">
    <source>
        <dbReference type="EMBL" id="RPB28912.1"/>
    </source>
</evidence>
<evidence type="ECO:0000256" key="2">
    <source>
        <dbReference type="ARBA" id="ARBA00022630"/>
    </source>
</evidence>
<evidence type="ECO:0000256" key="6">
    <source>
        <dbReference type="ARBA" id="ARBA00037941"/>
    </source>
</evidence>
<evidence type="ECO:0000256" key="1">
    <source>
        <dbReference type="ARBA" id="ARBA00001974"/>
    </source>
</evidence>